<evidence type="ECO:0000313" key="2">
    <source>
        <dbReference type="EMBL" id="HEU02295.1"/>
    </source>
</evidence>
<organism evidence="2 3">
    <name type="scientific">Aurantimonas coralicida</name>
    <dbReference type="NCBI Taxonomy" id="182270"/>
    <lineage>
        <taxon>Bacteria</taxon>
        <taxon>Pseudomonadati</taxon>
        <taxon>Pseudomonadota</taxon>
        <taxon>Alphaproteobacteria</taxon>
        <taxon>Hyphomicrobiales</taxon>
        <taxon>Aurantimonadaceae</taxon>
        <taxon>Aurantimonas</taxon>
    </lineage>
</organism>
<proteinExistence type="predicted"/>
<name>A0A9C9TI93_9HYPH</name>
<sequence length="306" mass="33320">MLRNRSPEQCIRPRRNRGEGGASYCTRLADANGFPGARSFCRDIGITLGGLASGRMLSTIAAVGHCDIDALVHDSPSKRADGTRLAGEFLGHGLYVRSRGRRFCPECFRADLDRPAVQLSMPREWNRVWWDVAGVTACHQHQALLQWRCICNRVFDHQVAGIGRCECGFALAQLPPVKVRSAAAASYIVGRLGYSARISVPVLDDLSLGDAIRGIRIFGASLVAAAADEHVVMEAGYRVLAGADEEIRTALETVSSRRPERPGSLGAYGELHAFARDTADGRGSDRLLRAMRSHARAHCARATDRQ</sequence>
<evidence type="ECO:0000259" key="1">
    <source>
        <dbReference type="Pfam" id="PF06527"/>
    </source>
</evidence>
<gene>
    <name evidence="2" type="ORF">ENH89_18620</name>
</gene>
<dbReference type="EMBL" id="DRGN01000272">
    <property type="protein sequence ID" value="HEU02295.1"/>
    <property type="molecule type" value="Genomic_DNA"/>
</dbReference>
<dbReference type="Pfam" id="PF06527">
    <property type="entry name" value="TniQ"/>
    <property type="match status" value="1"/>
</dbReference>
<evidence type="ECO:0000313" key="3">
    <source>
        <dbReference type="Proteomes" id="UP000885680"/>
    </source>
</evidence>
<dbReference type="Proteomes" id="UP000885680">
    <property type="component" value="Unassembled WGS sequence"/>
</dbReference>
<accession>A0A9C9TI93</accession>
<dbReference type="AlphaFoldDB" id="A0A9C9TI93"/>
<reference evidence="2" key="1">
    <citation type="journal article" date="2020" name="mSystems">
        <title>Genome- and Community-Level Interaction Insights into Carbon Utilization and Element Cycling Functions of Hydrothermarchaeota in Hydrothermal Sediment.</title>
        <authorList>
            <person name="Zhou Z."/>
            <person name="Liu Y."/>
            <person name="Xu W."/>
            <person name="Pan J."/>
            <person name="Luo Z.H."/>
            <person name="Li M."/>
        </authorList>
    </citation>
    <scope>NUCLEOTIDE SEQUENCE</scope>
    <source>
        <strain evidence="2">HyVt-347</strain>
    </source>
</reference>
<comment type="caution">
    <text evidence="2">The sequence shown here is derived from an EMBL/GenBank/DDBJ whole genome shotgun (WGS) entry which is preliminary data.</text>
</comment>
<feature type="domain" description="TniQ" evidence="1">
    <location>
        <begin position="11"/>
        <end position="145"/>
    </location>
</feature>
<dbReference type="InterPro" id="IPR009492">
    <property type="entry name" value="TniQ"/>
</dbReference>
<protein>
    <recommendedName>
        <fullName evidence="1">TniQ domain-containing protein</fullName>
    </recommendedName>
</protein>